<dbReference type="EMBL" id="AP026867">
    <property type="protein sequence ID" value="BDS13549.1"/>
    <property type="molecule type" value="Genomic_DNA"/>
</dbReference>
<dbReference type="GO" id="GO:0032259">
    <property type="term" value="P:methylation"/>
    <property type="evidence" value="ECO:0007669"/>
    <property type="project" value="UniProtKB-KW"/>
</dbReference>
<dbReference type="Proteomes" id="UP001060919">
    <property type="component" value="Chromosome"/>
</dbReference>
<evidence type="ECO:0000256" key="2">
    <source>
        <dbReference type="ARBA" id="ARBA00022679"/>
    </source>
</evidence>
<dbReference type="RefSeq" id="WP_264788816.1">
    <property type="nucleotide sequence ID" value="NZ_AP026867.1"/>
</dbReference>
<dbReference type="AlphaFoldDB" id="A0A915YIC3"/>
<name>A0A915YIC3_9BACT</name>
<gene>
    <name evidence="4" type="ORF">AsAng_0042880</name>
</gene>
<dbReference type="SUPFAM" id="SSF53335">
    <property type="entry name" value="S-adenosyl-L-methionine-dependent methyltransferases"/>
    <property type="match status" value="1"/>
</dbReference>
<dbReference type="KEGG" id="aup:AsAng_0042880"/>
<dbReference type="Gene3D" id="3.40.50.150">
    <property type="entry name" value="Vaccinia Virus protein VP39"/>
    <property type="match status" value="1"/>
</dbReference>
<protein>
    <submittedName>
        <fullName evidence="4">O-methyltransferase</fullName>
    </submittedName>
</protein>
<evidence type="ECO:0000256" key="3">
    <source>
        <dbReference type="ARBA" id="ARBA00022691"/>
    </source>
</evidence>
<dbReference type="Pfam" id="PF01596">
    <property type="entry name" value="Methyltransf_3"/>
    <property type="match status" value="1"/>
</dbReference>
<dbReference type="InterPro" id="IPR050362">
    <property type="entry name" value="Cation-dep_OMT"/>
</dbReference>
<accession>A0A915YIC3</accession>
<dbReference type="PANTHER" id="PTHR10509">
    <property type="entry name" value="O-METHYLTRANSFERASE-RELATED"/>
    <property type="match status" value="1"/>
</dbReference>
<dbReference type="InterPro" id="IPR029063">
    <property type="entry name" value="SAM-dependent_MTases_sf"/>
</dbReference>
<sequence>MKLTPNKIEEYAKQHTKVYDSSVLDRLERKTHLEVMRPQMLSGYLQGQFLAFFSKMKQPKAILEIGTYTGYSAICLAQGLQQNGVLHTIDINKELEAIATEYIHQAGVDDRIIQHQGNALEIIPTIDKQWDLIFLDADKINYSQYYDMVLPKLKIGGVIIADNVLWHGKVVEGSREKRASALAVFNKKVTEDDRVDNVLLPLRDGLMLIEKKSD</sequence>
<dbReference type="InterPro" id="IPR002935">
    <property type="entry name" value="SAM_O-MeTrfase"/>
</dbReference>
<keyword evidence="3" id="KW-0949">S-adenosyl-L-methionine</keyword>
<dbReference type="CDD" id="cd02440">
    <property type="entry name" value="AdoMet_MTases"/>
    <property type="match status" value="1"/>
</dbReference>
<evidence type="ECO:0000313" key="5">
    <source>
        <dbReference type="Proteomes" id="UP001060919"/>
    </source>
</evidence>
<evidence type="ECO:0000313" key="4">
    <source>
        <dbReference type="EMBL" id="BDS13549.1"/>
    </source>
</evidence>
<proteinExistence type="predicted"/>
<keyword evidence="5" id="KW-1185">Reference proteome</keyword>
<dbReference type="PROSITE" id="PS51682">
    <property type="entry name" value="SAM_OMT_I"/>
    <property type="match status" value="1"/>
</dbReference>
<keyword evidence="2" id="KW-0808">Transferase</keyword>
<dbReference type="GO" id="GO:0008171">
    <property type="term" value="F:O-methyltransferase activity"/>
    <property type="evidence" value="ECO:0007669"/>
    <property type="project" value="InterPro"/>
</dbReference>
<dbReference type="GO" id="GO:0008757">
    <property type="term" value="F:S-adenosylmethionine-dependent methyltransferase activity"/>
    <property type="evidence" value="ECO:0007669"/>
    <property type="project" value="TreeGrafter"/>
</dbReference>
<keyword evidence="1" id="KW-0489">Methyltransferase</keyword>
<evidence type="ECO:0000256" key="1">
    <source>
        <dbReference type="ARBA" id="ARBA00022603"/>
    </source>
</evidence>
<organism evidence="4 5">
    <name type="scientific">Aureispira anguillae</name>
    <dbReference type="NCBI Taxonomy" id="2864201"/>
    <lineage>
        <taxon>Bacteria</taxon>
        <taxon>Pseudomonadati</taxon>
        <taxon>Bacteroidota</taxon>
        <taxon>Saprospiria</taxon>
        <taxon>Saprospirales</taxon>
        <taxon>Saprospiraceae</taxon>
        <taxon>Aureispira</taxon>
    </lineage>
</organism>
<reference evidence="4" key="1">
    <citation type="submission" date="2022-09" db="EMBL/GenBank/DDBJ databases">
        <title>Aureispira anguillicida sp. nov., isolated from Leptocephalus of Japanese eel Anguilla japonica.</title>
        <authorList>
            <person name="Yuasa K."/>
            <person name="Mekata T."/>
            <person name="Ikunari K."/>
        </authorList>
    </citation>
    <scope>NUCLEOTIDE SEQUENCE</scope>
    <source>
        <strain evidence="4">EL160426</strain>
    </source>
</reference>
<dbReference type="PANTHER" id="PTHR10509:SF14">
    <property type="entry name" value="CAFFEOYL-COA O-METHYLTRANSFERASE 3-RELATED"/>
    <property type="match status" value="1"/>
</dbReference>